<proteinExistence type="predicted"/>
<dbReference type="Pfam" id="PF08241">
    <property type="entry name" value="Methyltransf_11"/>
    <property type="match status" value="1"/>
</dbReference>
<dbReference type="Gene3D" id="3.40.50.150">
    <property type="entry name" value="Vaccinia Virus protein VP39"/>
    <property type="match status" value="1"/>
</dbReference>
<dbReference type="EMBL" id="LUTY01002521">
    <property type="protein sequence ID" value="OAD20197.1"/>
    <property type="molecule type" value="Genomic_DNA"/>
</dbReference>
<accession>A0A176RWV8</accession>
<keyword evidence="3" id="KW-1185">Reference proteome</keyword>
<evidence type="ECO:0000313" key="2">
    <source>
        <dbReference type="EMBL" id="OAD20197.1"/>
    </source>
</evidence>
<keyword evidence="2" id="KW-0808">Transferase</keyword>
<evidence type="ECO:0000313" key="3">
    <source>
        <dbReference type="Proteomes" id="UP000076962"/>
    </source>
</evidence>
<keyword evidence="2" id="KW-0489">Methyltransferase</keyword>
<dbReference type="InterPro" id="IPR013216">
    <property type="entry name" value="Methyltransf_11"/>
</dbReference>
<name>A0A176RWV8_9GAMM</name>
<dbReference type="AlphaFoldDB" id="A0A176RWV8"/>
<protein>
    <submittedName>
        <fullName evidence="2">Type 11 methyltransferase</fullName>
    </submittedName>
</protein>
<evidence type="ECO:0000259" key="1">
    <source>
        <dbReference type="Pfam" id="PF08241"/>
    </source>
</evidence>
<comment type="caution">
    <text evidence="2">The sequence shown here is derived from an EMBL/GenBank/DDBJ whole genome shotgun (WGS) entry which is preliminary data.</text>
</comment>
<dbReference type="SUPFAM" id="SSF53335">
    <property type="entry name" value="S-adenosyl-L-methionine-dependent methyltransferases"/>
    <property type="match status" value="1"/>
</dbReference>
<reference evidence="2 3" key="1">
    <citation type="submission" date="2016-05" db="EMBL/GenBank/DDBJ databases">
        <title>Single-cell genome of chain-forming Candidatus Thiomargarita nelsonii and comparison to other large sulfur-oxidizing bacteria.</title>
        <authorList>
            <person name="Winkel M."/>
            <person name="Salman V."/>
            <person name="Woyke T."/>
            <person name="Schulz-Vogt H."/>
            <person name="Richter M."/>
            <person name="Flood B."/>
            <person name="Bailey J."/>
            <person name="Amann R."/>
            <person name="Mussmann M."/>
        </authorList>
    </citation>
    <scope>NUCLEOTIDE SEQUENCE [LARGE SCALE GENOMIC DNA]</scope>
    <source>
        <strain evidence="2 3">THI036</strain>
    </source>
</reference>
<dbReference type="Proteomes" id="UP000076962">
    <property type="component" value="Unassembled WGS sequence"/>
</dbReference>
<dbReference type="InterPro" id="IPR029063">
    <property type="entry name" value="SAM-dependent_MTases_sf"/>
</dbReference>
<dbReference type="GO" id="GO:0008757">
    <property type="term" value="F:S-adenosylmethionine-dependent methyltransferase activity"/>
    <property type="evidence" value="ECO:0007669"/>
    <property type="project" value="InterPro"/>
</dbReference>
<sequence>MMKVMLMKLMRKIYNRVLRGARLFYLSLGSSRECPICLWTGHSFYRKTYPNKPGDTHICPFCGSSERHRFAYFMLKDTLDNHAEKTLHFAPEKCIEPWLRSISKEYLSVDLSSANAMEHMDITDLLLKDSEFSLLWCSHVLEHIENDHKAMTELYRVLRPSGLAVIMVPVYGDTTYEDPEIKSPKERLKHFKQEDHVRLYGRDIKNRLINVGFRVEVIQTSDVLTEKVEKHALEYPSTKDIFLCTKPLTS</sequence>
<gene>
    <name evidence="2" type="ORF">THIOM_004123</name>
</gene>
<organism evidence="2 3">
    <name type="scientific">Candidatus Thiomargarita nelsonii</name>
    <dbReference type="NCBI Taxonomy" id="1003181"/>
    <lineage>
        <taxon>Bacteria</taxon>
        <taxon>Pseudomonadati</taxon>
        <taxon>Pseudomonadota</taxon>
        <taxon>Gammaproteobacteria</taxon>
        <taxon>Thiotrichales</taxon>
        <taxon>Thiotrichaceae</taxon>
        <taxon>Thiomargarita</taxon>
    </lineage>
</organism>
<feature type="domain" description="Methyltransferase type 11" evidence="1">
    <location>
        <begin position="117"/>
        <end position="166"/>
    </location>
</feature>
<dbReference type="GO" id="GO:0032259">
    <property type="term" value="P:methylation"/>
    <property type="evidence" value="ECO:0007669"/>
    <property type="project" value="UniProtKB-KW"/>
</dbReference>